<dbReference type="SUPFAM" id="SSF158446">
    <property type="entry name" value="IVS-encoded protein-like"/>
    <property type="match status" value="1"/>
</dbReference>
<dbReference type="Pfam" id="PF05635">
    <property type="entry name" value="23S_rRNA_IVP"/>
    <property type="match status" value="1"/>
</dbReference>
<comment type="caution">
    <text evidence="1">The sequence shown here is derived from an EMBL/GenBank/DDBJ whole genome shotgun (WGS) entry which is preliminary data.</text>
</comment>
<reference evidence="2" key="1">
    <citation type="journal article" date="2019" name="Int. J. Syst. Evol. Microbiol.">
        <title>The Global Catalogue of Microorganisms (GCM) 10K type strain sequencing project: providing services to taxonomists for standard genome sequencing and annotation.</title>
        <authorList>
            <consortium name="The Broad Institute Genomics Platform"/>
            <consortium name="The Broad Institute Genome Sequencing Center for Infectious Disease"/>
            <person name="Wu L."/>
            <person name="Ma J."/>
        </authorList>
    </citation>
    <scope>NUCLEOTIDE SEQUENCE [LARGE SCALE GENOMIC DNA]</scope>
    <source>
        <strain evidence="2">JCM 32105</strain>
    </source>
</reference>
<dbReference type="InterPro" id="IPR036583">
    <property type="entry name" value="23S_rRNA_IVS_sf"/>
</dbReference>
<dbReference type="PANTHER" id="PTHR38471">
    <property type="entry name" value="FOUR HELIX BUNDLE PROTEIN"/>
    <property type="match status" value="1"/>
</dbReference>
<gene>
    <name evidence="1" type="ORF">GCM10023093_16850</name>
</gene>
<keyword evidence="2" id="KW-1185">Reference proteome</keyword>
<sequence length="118" mass="13672">MQKFMQNPLVKHAVEFSLMVIKYVELLEANRKFVIANQVLKSATAIGANIMEAQSAESKADFIHKLKIADKEAYETMYWFYLCEQSEQYCFDRSLSVKLDEVMRLLNAIILSAKRNNN</sequence>
<dbReference type="PIRSF" id="PIRSF035652">
    <property type="entry name" value="CHP02436"/>
    <property type="match status" value="1"/>
</dbReference>
<dbReference type="Proteomes" id="UP001500067">
    <property type="component" value="Unassembled WGS sequence"/>
</dbReference>
<dbReference type="PANTHER" id="PTHR38471:SF2">
    <property type="entry name" value="FOUR HELIX BUNDLE PROTEIN"/>
    <property type="match status" value="1"/>
</dbReference>
<evidence type="ECO:0000313" key="2">
    <source>
        <dbReference type="Proteomes" id="UP001500067"/>
    </source>
</evidence>
<proteinExistence type="predicted"/>
<dbReference type="Gene3D" id="1.20.1440.60">
    <property type="entry name" value="23S rRNA-intervening sequence"/>
    <property type="match status" value="1"/>
</dbReference>
<dbReference type="EMBL" id="BAABFA010000010">
    <property type="protein sequence ID" value="GAA4465157.1"/>
    <property type="molecule type" value="Genomic_DNA"/>
</dbReference>
<dbReference type="InterPro" id="IPR012657">
    <property type="entry name" value="23S_rRNA-intervening_sequence"/>
</dbReference>
<organism evidence="1 2">
    <name type="scientific">Nemorincola caseinilytica</name>
    <dbReference type="NCBI Taxonomy" id="2054315"/>
    <lineage>
        <taxon>Bacteria</taxon>
        <taxon>Pseudomonadati</taxon>
        <taxon>Bacteroidota</taxon>
        <taxon>Chitinophagia</taxon>
        <taxon>Chitinophagales</taxon>
        <taxon>Chitinophagaceae</taxon>
        <taxon>Nemorincola</taxon>
    </lineage>
</organism>
<protein>
    <recommendedName>
        <fullName evidence="3">Four helix bundle protein</fullName>
    </recommendedName>
</protein>
<dbReference type="NCBIfam" id="TIGR02436">
    <property type="entry name" value="four helix bundle protein"/>
    <property type="match status" value="1"/>
</dbReference>
<name>A0ABP8NES9_9BACT</name>
<accession>A0ABP8NES9</accession>
<evidence type="ECO:0008006" key="3">
    <source>
        <dbReference type="Google" id="ProtNLM"/>
    </source>
</evidence>
<evidence type="ECO:0000313" key="1">
    <source>
        <dbReference type="EMBL" id="GAA4465157.1"/>
    </source>
</evidence>